<name>A0ABS8FTB8_9FIRM</name>
<accession>A0ABS8FTB8</accession>
<protein>
    <submittedName>
        <fullName evidence="3">SGNH/GDSL hydrolase family protein</fullName>
    </submittedName>
</protein>
<gene>
    <name evidence="3" type="ORF">LKD28_09040</name>
</gene>
<dbReference type="Proteomes" id="UP001198495">
    <property type="component" value="Unassembled WGS sequence"/>
</dbReference>
<organism evidence="3 4">
    <name type="scientific">Coprococcus hominis</name>
    <name type="common">ex Arizal et al. 2022</name>
    <dbReference type="NCBI Taxonomy" id="2881262"/>
    <lineage>
        <taxon>Bacteria</taxon>
        <taxon>Bacillati</taxon>
        <taxon>Bacillota</taxon>
        <taxon>Clostridia</taxon>
        <taxon>Lachnospirales</taxon>
        <taxon>Lachnospiraceae</taxon>
        <taxon>Coprococcus</taxon>
    </lineage>
</organism>
<proteinExistence type="predicted"/>
<reference evidence="3 4" key="1">
    <citation type="submission" date="2021-10" db="EMBL/GenBank/DDBJ databases">
        <title>Anaerobic single-cell dispensing facilitates the cultivation of human gut bacteria.</title>
        <authorList>
            <person name="Afrizal A."/>
        </authorList>
    </citation>
    <scope>NUCLEOTIDE SEQUENCE [LARGE SCALE GENOMIC DNA]</scope>
    <source>
        <strain evidence="3 4">CLA-AA-H212</strain>
    </source>
</reference>
<keyword evidence="4" id="KW-1185">Reference proteome</keyword>
<keyword evidence="2" id="KW-0472">Membrane</keyword>
<dbReference type="RefSeq" id="WP_227573327.1">
    <property type="nucleotide sequence ID" value="NZ_JAJEQT010000006.1"/>
</dbReference>
<sequence>MQASKDMDIQKKDISGNTDSGRKKSGTHKIWLRAAAFAMVVLLLLVAAGKICDPIRLGLQDSVSERERYLLHLLSEPEDMVDVAILGDSESYTVLSTYQLWKDAGIASYIGGQSGQWIGESYFSLKKILKRQSPKVVILETNEFFSRGDASVVRDAAKSAQELARQMFPVFKYHRFWKMEPADPKLQTTIFNGFELRAAVTPYTGGGYMHATDDRTPVTFITRYYLDKIKRLCDAHGTKLLFVTAPSPVNHTMQRHNEVQALADALAVPYLDLNLNTEELGIDWNLDTLDGGDHLNYTGCQKATAYLQRYMQTHYTLPDRRDDVRYEAWNKQAEEFEKLLPQP</sequence>
<dbReference type="SUPFAM" id="SSF52266">
    <property type="entry name" value="SGNH hydrolase"/>
    <property type="match status" value="1"/>
</dbReference>
<dbReference type="GO" id="GO:0016787">
    <property type="term" value="F:hydrolase activity"/>
    <property type="evidence" value="ECO:0007669"/>
    <property type="project" value="UniProtKB-KW"/>
</dbReference>
<keyword evidence="3" id="KW-0378">Hydrolase</keyword>
<feature type="compositionally biased region" description="Basic and acidic residues" evidence="1">
    <location>
        <begin position="1"/>
        <end position="14"/>
    </location>
</feature>
<evidence type="ECO:0000313" key="3">
    <source>
        <dbReference type="EMBL" id="MCC2219179.1"/>
    </source>
</evidence>
<evidence type="ECO:0000256" key="1">
    <source>
        <dbReference type="SAM" id="MobiDB-lite"/>
    </source>
</evidence>
<feature type="transmembrane region" description="Helical" evidence="2">
    <location>
        <begin position="30"/>
        <end position="49"/>
    </location>
</feature>
<keyword evidence="2" id="KW-0812">Transmembrane</keyword>
<feature type="region of interest" description="Disordered" evidence="1">
    <location>
        <begin position="1"/>
        <end position="24"/>
    </location>
</feature>
<comment type="caution">
    <text evidence="3">The sequence shown here is derived from an EMBL/GenBank/DDBJ whole genome shotgun (WGS) entry which is preliminary data.</text>
</comment>
<evidence type="ECO:0000256" key="2">
    <source>
        <dbReference type="SAM" id="Phobius"/>
    </source>
</evidence>
<keyword evidence="2" id="KW-1133">Transmembrane helix</keyword>
<evidence type="ECO:0000313" key="4">
    <source>
        <dbReference type="Proteomes" id="UP001198495"/>
    </source>
</evidence>
<dbReference type="EMBL" id="JAJEQT010000006">
    <property type="protein sequence ID" value="MCC2219179.1"/>
    <property type="molecule type" value="Genomic_DNA"/>
</dbReference>